<evidence type="ECO:0000313" key="3">
    <source>
        <dbReference type="Proteomes" id="UP000295620"/>
    </source>
</evidence>
<dbReference type="SUPFAM" id="SSF54427">
    <property type="entry name" value="NTF2-like"/>
    <property type="match status" value="1"/>
</dbReference>
<comment type="caution">
    <text evidence="2">The sequence shown here is derived from an EMBL/GenBank/DDBJ whole genome shotgun (WGS) entry which is preliminary data.</text>
</comment>
<dbReference type="InterPro" id="IPR032710">
    <property type="entry name" value="NTF2-like_dom_sf"/>
</dbReference>
<reference evidence="2 3" key="1">
    <citation type="submission" date="2019-03" db="EMBL/GenBank/DDBJ databases">
        <title>Genomic Encyclopedia of Archaeal and Bacterial Type Strains, Phase II (KMG-II): from individual species to whole genera.</title>
        <authorList>
            <person name="Goeker M."/>
        </authorList>
    </citation>
    <scope>NUCLEOTIDE SEQUENCE [LARGE SCALE GENOMIC DNA]</scope>
    <source>
        <strain evidence="2 3">DSM 19035</strain>
    </source>
</reference>
<protein>
    <submittedName>
        <fullName evidence="2">Ketosteroid isomerase-like protein</fullName>
    </submittedName>
</protein>
<name>A0A4R6SUE7_9SPHI</name>
<dbReference type="EMBL" id="SNYC01000004">
    <property type="protein sequence ID" value="TDQ09330.1"/>
    <property type="molecule type" value="Genomic_DNA"/>
</dbReference>
<organism evidence="2 3">
    <name type="scientific">Pedobacter metabolipauper</name>
    <dbReference type="NCBI Taxonomy" id="425513"/>
    <lineage>
        <taxon>Bacteria</taxon>
        <taxon>Pseudomonadati</taxon>
        <taxon>Bacteroidota</taxon>
        <taxon>Sphingobacteriia</taxon>
        <taxon>Sphingobacteriales</taxon>
        <taxon>Sphingobacteriaceae</taxon>
        <taxon>Pedobacter</taxon>
    </lineage>
</organism>
<evidence type="ECO:0000313" key="2">
    <source>
        <dbReference type="EMBL" id="TDQ09330.1"/>
    </source>
</evidence>
<dbReference type="Gene3D" id="3.10.450.50">
    <property type="match status" value="1"/>
</dbReference>
<dbReference type="Pfam" id="PF12680">
    <property type="entry name" value="SnoaL_2"/>
    <property type="match status" value="1"/>
</dbReference>
<feature type="domain" description="SnoaL-like" evidence="1">
    <location>
        <begin position="17"/>
        <end position="118"/>
    </location>
</feature>
<dbReference type="Proteomes" id="UP000295620">
    <property type="component" value="Unassembled WGS sequence"/>
</dbReference>
<gene>
    <name evidence="2" type="ORF">ATK78_1484</name>
</gene>
<dbReference type="AlphaFoldDB" id="A0A4R6SUE7"/>
<accession>A0A4R6SUE7</accession>
<dbReference type="GO" id="GO:0016853">
    <property type="term" value="F:isomerase activity"/>
    <property type="evidence" value="ECO:0007669"/>
    <property type="project" value="UniProtKB-KW"/>
</dbReference>
<keyword evidence="2" id="KW-0413">Isomerase</keyword>
<dbReference type="InterPro" id="IPR037401">
    <property type="entry name" value="SnoaL-like"/>
</dbReference>
<proteinExistence type="predicted"/>
<keyword evidence="3" id="KW-1185">Reference proteome</keyword>
<sequence>MLLCLLYWYMNTNEKLIQHFYTCFKHKDISGMQECYAEEADFSDAVFKDLDTKQVRSMWAMLIKSGKDLEIKFSNIYADEHTATADWQAAYTFSVTGRKVLNKIKASFILKDGKIISHKDNFNFYIWAKQALGLPGLLLGWTPFIKNKIRKKAAKNLLSYMKAQ</sequence>
<evidence type="ECO:0000259" key="1">
    <source>
        <dbReference type="Pfam" id="PF12680"/>
    </source>
</evidence>